<accession>A0A1J1GPB4</accession>
<dbReference type="VEuPathDB" id="PlasmoDB:PGAL8A_00384400"/>
<evidence type="ECO:0000313" key="1">
    <source>
        <dbReference type="EMBL" id="CRG94140.1"/>
    </source>
</evidence>
<dbReference type="Pfam" id="PF15001">
    <property type="entry name" value="AP-5_subunit_s1"/>
    <property type="match status" value="1"/>
</dbReference>
<comment type="caution">
    <text evidence="1">The sequence shown here is derived from an EMBL/GenBank/DDBJ whole genome shotgun (WGS) entry which is preliminary data.</text>
</comment>
<evidence type="ECO:0008006" key="3">
    <source>
        <dbReference type="Google" id="ProtNLM"/>
    </source>
</evidence>
<dbReference type="GO" id="GO:0005764">
    <property type="term" value="C:lysosome"/>
    <property type="evidence" value="ECO:0007669"/>
    <property type="project" value="TreeGrafter"/>
</dbReference>
<protein>
    <recommendedName>
        <fullName evidence="3">AP-5 complex subunit sigma-1</fullName>
    </recommendedName>
</protein>
<proteinExistence type="predicted"/>
<dbReference type="AlphaFoldDB" id="A0A1J1GPB4"/>
<evidence type="ECO:0000313" key="2">
    <source>
        <dbReference type="Proteomes" id="UP000220797"/>
    </source>
</evidence>
<dbReference type="GO" id="GO:0005770">
    <property type="term" value="C:late endosome"/>
    <property type="evidence" value="ECO:0007669"/>
    <property type="project" value="TreeGrafter"/>
</dbReference>
<dbReference type="GO" id="GO:0030119">
    <property type="term" value="C:AP-type membrane coat adaptor complex"/>
    <property type="evidence" value="ECO:0007669"/>
    <property type="project" value="InterPro"/>
</dbReference>
<dbReference type="GO" id="GO:0000724">
    <property type="term" value="P:double-strand break repair via homologous recombination"/>
    <property type="evidence" value="ECO:0007669"/>
    <property type="project" value="InterPro"/>
</dbReference>
<sequence length="207" mass="25216">MVYGIIIHSSENETDFHFSYYYNGENEDEYKYIRQQSIIKRVIEENKYYEEDKGKSENISKRNTEKYLELFNIFLSKNANNEIKMDNEGIFRIVNPSLFKNKVNIMWKVLNKICYTLIFFTHENILLADYFLYNFIFVLREYYDKLKKFRKPDMNIFNPDEILAILYYFLPRGQLMLISFNQTKILYNKVKEFLENKAELPPKKRIT</sequence>
<dbReference type="EMBL" id="CVMV01000022">
    <property type="protein sequence ID" value="CRG94140.1"/>
    <property type="molecule type" value="Genomic_DNA"/>
</dbReference>
<name>A0A1J1GPB4_PLAGA</name>
<dbReference type="GeneID" id="39732374"/>
<dbReference type="InterPro" id="IPR029392">
    <property type="entry name" value="AP-5_subunit_s1"/>
</dbReference>
<dbReference type="Proteomes" id="UP000220797">
    <property type="component" value="Unassembled WGS sequence"/>
</dbReference>
<dbReference type="GO" id="GO:0016197">
    <property type="term" value="P:endosomal transport"/>
    <property type="evidence" value="ECO:0007669"/>
    <property type="project" value="InterPro"/>
</dbReference>
<dbReference type="GO" id="GO:0005829">
    <property type="term" value="C:cytosol"/>
    <property type="evidence" value="ECO:0007669"/>
    <property type="project" value="TreeGrafter"/>
</dbReference>
<gene>
    <name evidence="1" type="ORF">PGAL8A_00384400</name>
</gene>
<keyword evidence="2" id="KW-1185">Reference proteome</keyword>
<dbReference type="OMA" id="NIHLADY"/>
<dbReference type="OrthoDB" id="370698at2759"/>
<dbReference type="RefSeq" id="XP_028526961.1">
    <property type="nucleotide sequence ID" value="XM_028670183.1"/>
</dbReference>
<dbReference type="PANTHER" id="PTHR16120">
    <property type="entry name" value="AP-5 COMPLEX SUBUNIT SIGMA-1"/>
    <property type="match status" value="1"/>
</dbReference>
<dbReference type="PANTHER" id="PTHR16120:SF0">
    <property type="entry name" value="AP-5 COMPLEX SUBUNIT SIGMA-1"/>
    <property type="match status" value="1"/>
</dbReference>
<organism evidence="1 2">
    <name type="scientific">Plasmodium gallinaceum</name>
    <dbReference type="NCBI Taxonomy" id="5849"/>
    <lineage>
        <taxon>Eukaryota</taxon>
        <taxon>Sar</taxon>
        <taxon>Alveolata</taxon>
        <taxon>Apicomplexa</taxon>
        <taxon>Aconoidasida</taxon>
        <taxon>Haemosporida</taxon>
        <taxon>Plasmodiidae</taxon>
        <taxon>Plasmodium</taxon>
        <taxon>Plasmodium (Haemamoeba)</taxon>
    </lineage>
</organism>
<reference evidence="1" key="1">
    <citation type="submission" date="2015-04" db="EMBL/GenBank/DDBJ databases">
        <authorList>
            <consortium name="Pathogen Informatics"/>
        </authorList>
    </citation>
    <scope>NUCLEOTIDE SEQUENCE [LARGE SCALE GENOMIC DNA]</scope>
    <source>
        <strain evidence="1">8A</strain>
    </source>
</reference>